<keyword evidence="3" id="KW-1185">Reference proteome</keyword>
<gene>
    <name evidence="2" type="ORF">EYF80_032516</name>
</gene>
<evidence type="ECO:0000256" key="1">
    <source>
        <dbReference type="SAM" id="MobiDB-lite"/>
    </source>
</evidence>
<reference evidence="2 3" key="1">
    <citation type="submission" date="2019-03" db="EMBL/GenBank/DDBJ databases">
        <title>First draft genome of Liparis tanakae, snailfish: a comprehensive survey of snailfish specific genes.</title>
        <authorList>
            <person name="Kim W."/>
            <person name="Song I."/>
            <person name="Jeong J.-H."/>
            <person name="Kim D."/>
            <person name="Kim S."/>
            <person name="Ryu S."/>
            <person name="Song J.Y."/>
            <person name="Lee S.K."/>
        </authorList>
    </citation>
    <scope>NUCLEOTIDE SEQUENCE [LARGE SCALE GENOMIC DNA]</scope>
    <source>
        <tissue evidence="2">Muscle</tissue>
    </source>
</reference>
<dbReference type="EMBL" id="SRLO01000409">
    <property type="protein sequence ID" value="TNN57257.1"/>
    <property type="molecule type" value="Genomic_DNA"/>
</dbReference>
<feature type="region of interest" description="Disordered" evidence="1">
    <location>
        <begin position="85"/>
        <end position="114"/>
    </location>
</feature>
<proteinExistence type="predicted"/>
<dbReference type="Proteomes" id="UP000314294">
    <property type="component" value="Unassembled WGS sequence"/>
</dbReference>
<accession>A0A4Z2GUH6</accession>
<comment type="caution">
    <text evidence="2">The sequence shown here is derived from an EMBL/GenBank/DDBJ whole genome shotgun (WGS) entry which is preliminary data.</text>
</comment>
<name>A0A4Z2GUH6_9TELE</name>
<evidence type="ECO:0000313" key="3">
    <source>
        <dbReference type="Proteomes" id="UP000314294"/>
    </source>
</evidence>
<protein>
    <submittedName>
        <fullName evidence="2">Uncharacterized protein</fullName>
    </submittedName>
</protein>
<evidence type="ECO:0000313" key="2">
    <source>
        <dbReference type="EMBL" id="TNN57257.1"/>
    </source>
</evidence>
<dbReference type="AlphaFoldDB" id="A0A4Z2GUH6"/>
<sequence>MRSVTVTLTGGDWLEEGRAPMTNDSSREEDFFYFDSNDVIGFRKPVGSFQSGLSAVATPAQVAQQDLPSRKILILSSDSPLTTCHLPALSPRSSSKPPELMGEQPGTVLSGASV</sequence>
<organism evidence="2 3">
    <name type="scientific">Liparis tanakae</name>
    <name type="common">Tanaka's snailfish</name>
    <dbReference type="NCBI Taxonomy" id="230148"/>
    <lineage>
        <taxon>Eukaryota</taxon>
        <taxon>Metazoa</taxon>
        <taxon>Chordata</taxon>
        <taxon>Craniata</taxon>
        <taxon>Vertebrata</taxon>
        <taxon>Euteleostomi</taxon>
        <taxon>Actinopterygii</taxon>
        <taxon>Neopterygii</taxon>
        <taxon>Teleostei</taxon>
        <taxon>Neoteleostei</taxon>
        <taxon>Acanthomorphata</taxon>
        <taxon>Eupercaria</taxon>
        <taxon>Perciformes</taxon>
        <taxon>Cottioidei</taxon>
        <taxon>Cottales</taxon>
        <taxon>Liparidae</taxon>
        <taxon>Liparis</taxon>
    </lineage>
</organism>